<dbReference type="InterPro" id="IPR036263">
    <property type="entry name" value="Chorismate_II_sf"/>
</dbReference>
<keyword evidence="5" id="KW-1185">Reference proteome</keyword>
<dbReference type="PANTHER" id="PTHR38041:SF1">
    <property type="entry name" value="CHORISMATE MUTASE"/>
    <property type="match status" value="1"/>
</dbReference>
<dbReference type="Pfam" id="PF01817">
    <property type="entry name" value="CM_2"/>
    <property type="match status" value="1"/>
</dbReference>
<comment type="caution">
    <text evidence="4">The sequence shown here is derived from an EMBL/GenBank/DDBJ whole genome shotgun (WGS) entry which is preliminary data.</text>
</comment>
<keyword evidence="4" id="KW-0456">Lyase</keyword>
<protein>
    <recommendedName>
        <fullName evidence="1">chorismate mutase</fullName>
        <ecNumber evidence="1">5.4.99.5</ecNumber>
    </recommendedName>
</protein>
<sequence>MSGRASDEFPLAPLRVEIDAVDAEIVGLLARRLGIVERVIAIKQEHGLPALLPDRVEEVVAHVREKASQGGVPPDLAETLWRAMIDWTIAYEERRLPEPRS</sequence>
<dbReference type="GO" id="GO:0004106">
    <property type="term" value="F:chorismate mutase activity"/>
    <property type="evidence" value="ECO:0007669"/>
    <property type="project" value="UniProtKB-EC"/>
</dbReference>
<dbReference type="InterPro" id="IPR036979">
    <property type="entry name" value="CM_dom_sf"/>
</dbReference>
<evidence type="ECO:0000256" key="2">
    <source>
        <dbReference type="ARBA" id="ARBA00023235"/>
    </source>
</evidence>
<dbReference type="GO" id="GO:0016829">
    <property type="term" value="F:lyase activity"/>
    <property type="evidence" value="ECO:0007669"/>
    <property type="project" value="UniProtKB-KW"/>
</dbReference>
<dbReference type="AlphaFoldDB" id="A0A4R7C748"/>
<gene>
    <name evidence="4" type="ORF">EV668_1721</name>
</gene>
<evidence type="ECO:0000256" key="1">
    <source>
        <dbReference type="ARBA" id="ARBA00012404"/>
    </source>
</evidence>
<dbReference type="OrthoDB" id="514491at2"/>
<dbReference type="GO" id="GO:0046417">
    <property type="term" value="P:chorismate metabolic process"/>
    <property type="evidence" value="ECO:0007669"/>
    <property type="project" value="InterPro"/>
</dbReference>
<evidence type="ECO:0000259" key="3">
    <source>
        <dbReference type="PROSITE" id="PS51168"/>
    </source>
</evidence>
<dbReference type="InterPro" id="IPR002701">
    <property type="entry name" value="CM_II_prokaryot"/>
</dbReference>
<dbReference type="RefSeq" id="WP_133769330.1">
    <property type="nucleotide sequence ID" value="NZ_SNZR01000011.1"/>
</dbReference>
<keyword evidence="2" id="KW-0413">Isomerase</keyword>
<dbReference type="Gene3D" id="1.20.59.10">
    <property type="entry name" value="Chorismate mutase"/>
    <property type="match status" value="1"/>
</dbReference>
<keyword evidence="4" id="KW-0670">Pyruvate</keyword>
<dbReference type="InterPro" id="IPR051331">
    <property type="entry name" value="Chorismate_mutase-related"/>
</dbReference>
<evidence type="ECO:0000313" key="4">
    <source>
        <dbReference type="EMBL" id="TDR94434.1"/>
    </source>
</evidence>
<feature type="domain" description="Chorismate mutase" evidence="3">
    <location>
        <begin position="5"/>
        <end position="96"/>
    </location>
</feature>
<name>A0A4R7C748_9HYPH</name>
<accession>A0A4R7C748</accession>
<reference evidence="4 5" key="1">
    <citation type="submission" date="2019-03" db="EMBL/GenBank/DDBJ databases">
        <title>Genomic Encyclopedia of Type Strains, Phase IV (KMG-IV): sequencing the most valuable type-strain genomes for metagenomic binning, comparative biology and taxonomic classification.</title>
        <authorList>
            <person name="Goeker M."/>
        </authorList>
    </citation>
    <scope>NUCLEOTIDE SEQUENCE [LARGE SCALE GENOMIC DNA]</scope>
    <source>
        <strain evidence="4 5">DSM 25903</strain>
    </source>
</reference>
<dbReference type="PROSITE" id="PS51168">
    <property type="entry name" value="CHORISMATE_MUT_2"/>
    <property type="match status" value="1"/>
</dbReference>
<dbReference type="EMBL" id="SNZR01000011">
    <property type="protein sequence ID" value="TDR94434.1"/>
    <property type="molecule type" value="Genomic_DNA"/>
</dbReference>
<dbReference type="SMART" id="SM00830">
    <property type="entry name" value="CM_2"/>
    <property type="match status" value="1"/>
</dbReference>
<proteinExistence type="predicted"/>
<dbReference type="Proteomes" id="UP000295122">
    <property type="component" value="Unassembled WGS sequence"/>
</dbReference>
<dbReference type="EC" id="5.4.99.5" evidence="1"/>
<dbReference type="SUPFAM" id="SSF48600">
    <property type="entry name" value="Chorismate mutase II"/>
    <property type="match status" value="1"/>
</dbReference>
<dbReference type="PANTHER" id="PTHR38041">
    <property type="entry name" value="CHORISMATE MUTASE"/>
    <property type="match status" value="1"/>
</dbReference>
<dbReference type="GO" id="GO:0009697">
    <property type="term" value="P:salicylic acid biosynthetic process"/>
    <property type="evidence" value="ECO:0007669"/>
    <property type="project" value="TreeGrafter"/>
</dbReference>
<organism evidence="4 5">
    <name type="scientific">Enterovirga rhinocerotis</name>
    <dbReference type="NCBI Taxonomy" id="1339210"/>
    <lineage>
        <taxon>Bacteria</taxon>
        <taxon>Pseudomonadati</taxon>
        <taxon>Pseudomonadota</taxon>
        <taxon>Alphaproteobacteria</taxon>
        <taxon>Hyphomicrobiales</taxon>
        <taxon>Methylobacteriaceae</taxon>
        <taxon>Enterovirga</taxon>
    </lineage>
</organism>
<evidence type="ECO:0000313" key="5">
    <source>
        <dbReference type="Proteomes" id="UP000295122"/>
    </source>
</evidence>